<reference evidence="1 2" key="1">
    <citation type="journal article" date="2010" name="Nature">
        <title>The genome of a songbird.</title>
        <authorList>
            <person name="Warren W.C."/>
            <person name="Clayton D.F."/>
            <person name="Ellegren H."/>
            <person name="Arnold A.P."/>
            <person name="Hillier L.W."/>
            <person name="Kunstner A."/>
            <person name="Searle S."/>
            <person name="White S."/>
            <person name="Vilella A.J."/>
            <person name="Fairley S."/>
            <person name="Heger A."/>
            <person name="Kong L."/>
            <person name="Ponting C.P."/>
            <person name="Jarvis E.D."/>
            <person name="Mello C.V."/>
            <person name="Minx P."/>
            <person name="Lovell P."/>
            <person name="Velho T.A."/>
            <person name="Ferris M."/>
            <person name="Balakrishnan C.N."/>
            <person name="Sinha S."/>
            <person name="Blatti C."/>
            <person name="London S.E."/>
            <person name="Li Y."/>
            <person name="Lin Y.C."/>
            <person name="George J."/>
            <person name="Sweedler J."/>
            <person name="Southey B."/>
            <person name="Gunaratne P."/>
            <person name="Watson M."/>
            <person name="Nam K."/>
            <person name="Backstrom N."/>
            <person name="Smeds L."/>
            <person name="Nabholz B."/>
            <person name="Itoh Y."/>
            <person name="Whitney O."/>
            <person name="Pfenning A.R."/>
            <person name="Howard J."/>
            <person name="Volker M."/>
            <person name="Skinner B.M."/>
            <person name="Griffin D.K."/>
            <person name="Ye L."/>
            <person name="McLaren W.M."/>
            <person name="Flicek P."/>
            <person name="Quesada V."/>
            <person name="Velasco G."/>
            <person name="Lopez-Otin C."/>
            <person name="Puente X.S."/>
            <person name="Olender T."/>
            <person name="Lancet D."/>
            <person name="Smit A.F."/>
            <person name="Hubley R."/>
            <person name="Konkel M.K."/>
            <person name="Walker J.A."/>
            <person name="Batzer M.A."/>
            <person name="Gu W."/>
            <person name="Pollock D.D."/>
            <person name="Chen L."/>
            <person name="Cheng Z."/>
            <person name="Eichler E.E."/>
            <person name="Stapley J."/>
            <person name="Slate J."/>
            <person name="Ekblom R."/>
            <person name="Birkhead T."/>
            <person name="Burke T."/>
            <person name="Burt D."/>
            <person name="Scharff C."/>
            <person name="Adam I."/>
            <person name="Richard H."/>
            <person name="Sultan M."/>
            <person name="Soldatov A."/>
            <person name="Lehrach H."/>
            <person name="Edwards S.V."/>
            <person name="Yang S.P."/>
            <person name="Li X."/>
            <person name="Graves T."/>
            <person name="Fulton L."/>
            <person name="Nelson J."/>
            <person name="Chinwalla A."/>
            <person name="Hou S."/>
            <person name="Mardis E.R."/>
            <person name="Wilson R.K."/>
        </authorList>
    </citation>
    <scope>NUCLEOTIDE SEQUENCE [LARGE SCALE GENOMIC DNA]</scope>
</reference>
<keyword evidence="2" id="KW-1185">Reference proteome</keyword>
<reference evidence="1" key="3">
    <citation type="submission" date="2025-09" db="UniProtKB">
        <authorList>
            <consortium name="Ensembl"/>
        </authorList>
    </citation>
    <scope>IDENTIFICATION</scope>
</reference>
<name>A0A674GFF4_TAEGU</name>
<dbReference type="AlphaFoldDB" id="A0A674GFF4"/>
<organism evidence="1 2">
    <name type="scientific">Taeniopygia guttata</name>
    <name type="common">Zebra finch</name>
    <name type="synonym">Poephila guttata</name>
    <dbReference type="NCBI Taxonomy" id="59729"/>
    <lineage>
        <taxon>Eukaryota</taxon>
        <taxon>Metazoa</taxon>
        <taxon>Chordata</taxon>
        <taxon>Craniata</taxon>
        <taxon>Vertebrata</taxon>
        <taxon>Euteleostomi</taxon>
        <taxon>Archelosauria</taxon>
        <taxon>Archosauria</taxon>
        <taxon>Dinosauria</taxon>
        <taxon>Saurischia</taxon>
        <taxon>Theropoda</taxon>
        <taxon>Coelurosauria</taxon>
        <taxon>Aves</taxon>
        <taxon>Neognathae</taxon>
        <taxon>Neoaves</taxon>
        <taxon>Telluraves</taxon>
        <taxon>Australaves</taxon>
        <taxon>Passeriformes</taxon>
        <taxon>Passeroidea</taxon>
        <taxon>Estrildidae</taxon>
        <taxon>Estrildinae</taxon>
        <taxon>Taeniopygia</taxon>
    </lineage>
</organism>
<sequence length="106" mass="12113">MVEGDKGQRQVLRSRKHFGIRAALCTQQEEIRGDGVRHRGTRWVNHGQEPHKAQVGAREVHGICVKLEGLWKLLLRQVQVLSWKNIEIEFGGVCLALRVRAEPQQT</sequence>
<reference evidence="1" key="2">
    <citation type="submission" date="2025-08" db="UniProtKB">
        <authorList>
            <consortium name="Ensembl"/>
        </authorList>
    </citation>
    <scope>IDENTIFICATION</scope>
</reference>
<proteinExistence type="predicted"/>
<evidence type="ECO:0000313" key="1">
    <source>
        <dbReference type="Ensembl" id="ENSTGUP00000021235.1"/>
    </source>
</evidence>
<dbReference type="Ensembl" id="ENSTGUT00000040364.1">
    <property type="protein sequence ID" value="ENSTGUP00000021235.1"/>
    <property type="gene ID" value="ENSTGUG00000024774.1"/>
</dbReference>
<evidence type="ECO:0000313" key="2">
    <source>
        <dbReference type="Proteomes" id="UP000007754"/>
    </source>
</evidence>
<dbReference type="InParanoid" id="A0A674GFF4"/>
<accession>A0A674GFF4</accession>
<protein>
    <submittedName>
        <fullName evidence="1">Uncharacterized protein</fullName>
    </submittedName>
</protein>
<dbReference type="Proteomes" id="UP000007754">
    <property type="component" value="Chromosome 24"/>
</dbReference>